<dbReference type="PANTHER" id="PTHR44688">
    <property type="entry name" value="DNA-BINDING TRANSCRIPTIONAL ACTIVATOR DEVR_DOSR"/>
    <property type="match status" value="1"/>
</dbReference>
<dbReference type="Pfam" id="PF00196">
    <property type="entry name" value="GerE"/>
    <property type="match status" value="1"/>
</dbReference>
<reference evidence="5 6" key="1">
    <citation type="journal article" date="2021" name="MBio">
        <title>Poor Competitiveness of Bradyrhizobium in Pigeon Pea Root Colonization in Indian Soils.</title>
        <authorList>
            <person name="Chalasani D."/>
            <person name="Basu A."/>
            <person name="Pullabhotla S.V.S.R.N."/>
            <person name="Jorrin B."/>
            <person name="Neal A.L."/>
            <person name="Poole P.S."/>
            <person name="Podile A.R."/>
            <person name="Tkacz A."/>
        </authorList>
    </citation>
    <scope>NUCLEOTIDE SEQUENCE [LARGE SCALE GENOMIC DNA]</scope>
    <source>
        <strain evidence="5 6">HU56</strain>
    </source>
</reference>
<feature type="domain" description="HTH luxR-type" evidence="4">
    <location>
        <begin position="164"/>
        <end position="229"/>
    </location>
</feature>
<keyword evidence="3" id="KW-0804">Transcription</keyword>
<evidence type="ECO:0000256" key="3">
    <source>
        <dbReference type="ARBA" id="ARBA00023163"/>
    </source>
</evidence>
<sequence>MYPMQRDNADFIGVTMNYLGAFMGSDRIAFYRVDNGQTMTDFALQNIDHSFHNGYLSGMHAFDPLHVSRLNRADQRAAIYHLWRQERDCLPQAISKYRSFLSCFEISDVFELLFRFEGHVVAGASVLYRDRQTIEPLHISAAHAYIEFNLQRHIRKSGGYVRMLLTNKLGLSPREIEVIDLICCGRTNSEIAELLQIGMATVKTHLIRIYQKLGVENRASVVAFMAHLQ</sequence>
<dbReference type="EMBL" id="JAEUAK010000007">
    <property type="protein sequence ID" value="MBW9054521.1"/>
    <property type="molecule type" value="Genomic_DNA"/>
</dbReference>
<dbReference type="PANTHER" id="PTHR44688:SF16">
    <property type="entry name" value="DNA-BINDING TRANSCRIPTIONAL ACTIVATOR DEVR_DOSR"/>
    <property type="match status" value="1"/>
</dbReference>
<evidence type="ECO:0000259" key="4">
    <source>
        <dbReference type="PROSITE" id="PS50043"/>
    </source>
</evidence>
<evidence type="ECO:0000313" key="5">
    <source>
        <dbReference type="EMBL" id="MBW9054521.1"/>
    </source>
</evidence>
<organism evidence="5 6">
    <name type="scientific">Rhizobium mesosinicum</name>
    <dbReference type="NCBI Taxonomy" id="335017"/>
    <lineage>
        <taxon>Bacteria</taxon>
        <taxon>Pseudomonadati</taxon>
        <taxon>Pseudomonadota</taxon>
        <taxon>Alphaproteobacteria</taxon>
        <taxon>Hyphomicrobiales</taxon>
        <taxon>Rhizobiaceae</taxon>
        <taxon>Rhizobium/Agrobacterium group</taxon>
        <taxon>Rhizobium</taxon>
    </lineage>
</organism>
<dbReference type="SMART" id="SM00421">
    <property type="entry name" value="HTH_LUXR"/>
    <property type="match status" value="1"/>
</dbReference>
<dbReference type="PROSITE" id="PS50043">
    <property type="entry name" value="HTH_LUXR_2"/>
    <property type="match status" value="1"/>
</dbReference>
<dbReference type="InterPro" id="IPR036388">
    <property type="entry name" value="WH-like_DNA-bd_sf"/>
</dbReference>
<dbReference type="InterPro" id="IPR000792">
    <property type="entry name" value="Tscrpt_reg_LuxR_C"/>
</dbReference>
<dbReference type="PRINTS" id="PR00038">
    <property type="entry name" value="HTHLUXR"/>
</dbReference>
<evidence type="ECO:0000256" key="2">
    <source>
        <dbReference type="ARBA" id="ARBA00023125"/>
    </source>
</evidence>
<protein>
    <submittedName>
        <fullName evidence="5">Helix-turn-helix transcriptional regulator</fullName>
    </submittedName>
</protein>
<gene>
    <name evidence="5" type="ORF">JNB85_19120</name>
</gene>
<dbReference type="SUPFAM" id="SSF46894">
    <property type="entry name" value="C-terminal effector domain of the bipartite response regulators"/>
    <property type="match status" value="1"/>
</dbReference>
<comment type="caution">
    <text evidence="5">The sequence shown here is derived from an EMBL/GenBank/DDBJ whole genome shotgun (WGS) entry which is preliminary data.</text>
</comment>
<proteinExistence type="predicted"/>
<dbReference type="Gene3D" id="1.10.10.10">
    <property type="entry name" value="Winged helix-like DNA-binding domain superfamily/Winged helix DNA-binding domain"/>
    <property type="match status" value="1"/>
</dbReference>
<dbReference type="RefSeq" id="WP_220335882.1">
    <property type="nucleotide sequence ID" value="NZ_JAEUAK010000007.1"/>
</dbReference>
<keyword evidence="2" id="KW-0238">DNA-binding</keyword>
<evidence type="ECO:0000256" key="1">
    <source>
        <dbReference type="ARBA" id="ARBA00023015"/>
    </source>
</evidence>
<keyword evidence="1" id="KW-0805">Transcription regulation</keyword>
<name>A0ABS7GYA3_9HYPH</name>
<dbReference type="CDD" id="cd06170">
    <property type="entry name" value="LuxR_C_like"/>
    <property type="match status" value="1"/>
</dbReference>
<dbReference type="PROSITE" id="PS00622">
    <property type="entry name" value="HTH_LUXR_1"/>
    <property type="match status" value="1"/>
</dbReference>
<dbReference type="Proteomes" id="UP000717752">
    <property type="component" value="Unassembled WGS sequence"/>
</dbReference>
<accession>A0ABS7GYA3</accession>
<keyword evidence="6" id="KW-1185">Reference proteome</keyword>
<evidence type="ECO:0000313" key="6">
    <source>
        <dbReference type="Proteomes" id="UP000717752"/>
    </source>
</evidence>
<dbReference type="InterPro" id="IPR016032">
    <property type="entry name" value="Sig_transdc_resp-reg_C-effctor"/>
</dbReference>